<keyword evidence="3" id="KW-1185">Reference proteome</keyword>
<dbReference type="OrthoDB" id="3753443at2759"/>
<dbReference type="GeneID" id="66077266"/>
<dbReference type="EMBL" id="CM032185">
    <property type="protein sequence ID" value="KAG7091785.1"/>
    <property type="molecule type" value="Genomic_DNA"/>
</dbReference>
<proteinExistence type="predicted"/>
<reference evidence="2" key="1">
    <citation type="journal article" date="2021" name="Genome Biol. Evol.">
        <title>The assembled and annotated genome of the fairy-ring fungus Marasmius oreades.</title>
        <authorList>
            <person name="Hiltunen M."/>
            <person name="Ament-Velasquez S.L."/>
            <person name="Johannesson H."/>
        </authorList>
    </citation>
    <scope>NUCLEOTIDE SEQUENCE</scope>
    <source>
        <strain evidence="2">03SP1</strain>
    </source>
</reference>
<feature type="transmembrane region" description="Helical" evidence="1">
    <location>
        <begin position="142"/>
        <end position="161"/>
    </location>
</feature>
<dbReference type="AlphaFoldDB" id="A0A9P7RXZ8"/>
<evidence type="ECO:0000313" key="3">
    <source>
        <dbReference type="Proteomes" id="UP001049176"/>
    </source>
</evidence>
<keyword evidence="1" id="KW-0472">Membrane</keyword>
<feature type="transmembrane region" description="Helical" evidence="1">
    <location>
        <begin position="28"/>
        <end position="46"/>
    </location>
</feature>
<dbReference type="Proteomes" id="UP001049176">
    <property type="component" value="Chromosome 5"/>
</dbReference>
<gene>
    <name evidence="2" type="ORF">E1B28_008190</name>
</gene>
<comment type="caution">
    <text evidence="2">The sequence shown here is derived from an EMBL/GenBank/DDBJ whole genome shotgun (WGS) entry which is preliminary data.</text>
</comment>
<dbReference type="RefSeq" id="XP_043008255.1">
    <property type="nucleotide sequence ID" value="XM_043152972.1"/>
</dbReference>
<feature type="transmembrane region" description="Helical" evidence="1">
    <location>
        <begin position="70"/>
        <end position="88"/>
    </location>
</feature>
<sequence length="169" mass="17947">MSAVKSTKTRDIPTTKSPGLRTLIKFKGYADILIGLVIAVKPALLYESAPMKWWHQVSGLHLSDASTAPGFNHAIACMVIAIGYGNVVAARSGPAAWPPVFTSTLTWGILCLLTAASAFIRLPFDLASWGIGPGGTGEINNAAVLMTGFNHVLFCGLMWFLDSDNALRG</sequence>
<feature type="transmembrane region" description="Helical" evidence="1">
    <location>
        <begin position="100"/>
        <end position="122"/>
    </location>
</feature>
<organism evidence="2 3">
    <name type="scientific">Marasmius oreades</name>
    <name type="common">fairy-ring Marasmius</name>
    <dbReference type="NCBI Taxonomy" id="181124"/>
    <lineage>
        <taxon>Eukaryota</taxon>
        <taxon>Fungi</taxon>
        <taxon>Dikarya</taxon>
        <taxon>Basidiomycota</taxon>
        <taxon>Agaricomycotina</taxon>
        <taxon>Agaricomycetes</taxon>
        <taxon>Agaricomycetidae</taxon>
        <taxon>Agaricales</taxon>
        <taxon>Marasmiineae</taxon>
        <taxon>Marasmiaceae</taxon>
        <taxon>Marasmius</taxon>
    </lineage>
</organism>
<evidence type="ECO:0000313" key="2">
    <source>
        <dbReference type="EMBL" id="KAG7091785.1"/>
    </source>
</evidence>
<protein>
    <submittedName>
        <fullName evidence="2">Uncharacterized protein</fullName>
    </submittedName>
</protein>
<dbReference type="KEGG" id="more:E1B28_008190"/>
<name>A0A9P7RXZ8_9AGAR</name>
<keyword evidence="1" id="KW-0812">Transmembrane</keyword>
<keyword evidence="1" id="KW-1133">Transmembrane helix</keyword>
<evidence type="ECO:0000256" key="1">
    <source>
        <dbReference type="SAM" id="Phobius"/>
    </source>
</evidence>
<accession>A0A9P7RXZ8</accession>